<gene>
    <name evidence="2" type="ORF">GOP47_0012782</name>
</gene>
<accession>A0A9D4URY3</accession>
<comment type="caution">
    <text evidence="2">The sequence shown here is derived from an EMBL/GenBank/DDBJ whole genome shotgun (WGS) entry which is preliminary data.</text>
</comment>
<protein>
    <submittedName>
        <fullName evidence="2">Uncharacterized protein</fullName>
    </submittedName>
</protein>
<evidence type="ECO:0000256" key="1">
    <source>
        <dbReference type="SAM" id="MobiDB-lite"/>
    </source>
</evidence>
<organism evidence="2 3">
    <name type="scientific">Adiantum capillus-veneris</name>
    <name type="common">Maidenhair fern</name>
    <dbReference type="NCBI Taxonomy" id="13818"/>
    <lineage>
        <taxon>Eukaryota</taxon>
        <taxon>Viridiplantae</taxon>
        <taxon>Streptophyta</taxon>
        <taxon>Embryophyta</taxon>
        <taxon>Tracheophyta</taxon>
        <taxon>Polypodiopsida</taxon>
        <taxon>Polypodiidae</taxon>
        <taxon>Polypodiales</taxon>
        <taxon>Pteridineae</taxon>
        <taxon>Pteridaceae</taxon>
        <taxon>Vittarioideae</taxon>
        <taxon>Adiantum</taxon>
    </lineage>
</organism>
<dbReference type="AlphaFoldDB" id="A0A9D4URY3"/>
<sequence length="59" mass="6361">MEQQTSIQKGAQAANVEELHESSMETVAEGSLLVVEVDAEPLAVQLPVVEDAIVELEQK</sequence>
<feature type="region of interest" description="Disordered" evidence="1">
    <location>
        <begin position="1"/>
        <end position="22"/>
    </location>
</feature>
<evidence type="ECO:0000313" key="3">
    <source>
        <dbReference type="Proteomes" id="UP000886520"/>
    </source>
</evidence>
<keyword evidence="3" id="KW-1185">Reference proteome</keyword>
<dbReference type="EMBL" id="JABFUD020000012">
    <property type="protein sequence ID" value="KAI5072676.1"/>
    <property type="molecule type" value="Genomic_DNA"/>
</dbReference>
<name>A0A9D4URY3_ADICA</name>
<proteinExistence type="predicted"/>
<dbReference type="Proteomes" id="UP000886520">
    <property type="component" value="Chromosome 12"/>
</dbReference>
<evidence type="ECO:0000313" key="2">
    <source>
        <dbReference type="EMBL" id="KAI5072676.1"/>
    </source>
</evidence>
<reference evidence="2" key="1">
    <citation type="submission" date="2021-01" db="EMBL/GenBank/DDBJ databases">
        <title>Adiantum capillus-veneris genome.</title>
        <authorList>
            <person name="Fang Y."/>
            <person name="Liao Q."/>
        </authorList>
    </citation>
    <scope>NUCLEOTIDE SEQUENCE</scope>
    <source>
        <strain evidence="2">H3</strain>
        <tissue evidence="2">Leaf</tissue>
    </source>
</reference>